<keyword evidence="2" id="KW-0732">Signal</keyword>
<evidence type="ECO:0000259" key="4">
    <source>
        <dbReference type="Pfam" id="PF11797"/>
    </source>
</evidence>
<keyword evidence="1" id="KW-1133">Transmembrane helix</keyword>
<accession>A0ABW4CFB6</accession>
<protein>
    <submittedName>
        <fullName evidence="5">DUF916 and DUF3324 domain-containing protein</fullName>
    </submittedName>
</protein>
<dbReference type="Proteomes" id="UP001597196">
    <property type="component" value="Unassembled WGS sequence"/>
</dbReference>
<evidence type="ECO:0000313" key="6">
    <source>
        <dbReference type="Proteomes" id="UP001597196"/>
    </source>
</evidence>
<evidence type="ECO:0000259" key="3">
    <source>
        <dbReference type="Pfam" id="PF06030"/>
    </source>
</evidence>
<evidence type="ECO:0000313" key="5">
    <source>
        <dbReference type="EMBL" id="MFD1429223.1"/>
    </source>
</evidence>
<dbReference type="EMBL" id="JBHTOC010000003">
    <property type="protein sequence ID" value="MFD1429223.1"/>
    <property type="molecule type" value="Genomic_DNA"/>
</dbReference>
<organism evidence="5 6">
    <name type="scientific">Lacticaseibacillus mingshuiensis</name>
    <dbReference type="NCBI Taxonomy" id="2799574"/>
    <lineage>
        <taxon>Bacteria</taxon>
        <taxon>Bacillati</taxon>
        <taxon>Bacillota</taxon>
        <taxon>Bacilli</taxon>
        <taxon>Lactobacillales</taxon>
        <taxon>Lactobacillaceae</taxon>
        <taxon>Lacticaseibacillus</taxon>
    </lineage>
</organism>
<keyword evidence="1" id="KW-0472">Membrane</keyword>
<reference evidence="6" key="1">
    <citation type="journal article" date="2019" name="Int. J. Syst. Evol. Microbiol.">
        <title>The Global Catalogue of Microorganisms (GCM) 10K type strain sequencing project: providing services to taxonomists for standard genome sequencing and annotation.</title>
        <authorList>
            <consortium name="The Broad Institute Genomics Platform"/>
            <consortium name="The Broad Institute Genome Sequencing Center for Infectious Disease"/>
            <person name="Wu L."/>
            <person name="Ma J."/>
        </authorList>
    </citation>
    <scope>NUCLEOTIDE SEQUENCE [LARGE SCALE GENOMIC DNA]</scope>
    <source>
        <strain evidence="6">CCM 8980</strain>
    </source>
</reference>
<dbReference type="Pfam" id="PF11797">
    <property type="entry name" value="WxLIP_HBD"/>
    <property type="match status" value="1"/>
</dbReference>
<dbReference type="Pfam" id="PF06030">
    <property type="entry name" value="WxLIP_PGBD"/>
    <property type="match status" value="1"/>
</dbReference>
<comment type="caution">
    <text evidence="5">The sequence shown here is derived from an EMBL/GenBank/DDBJ whole genome shotgun (WGS) entry which is preliminary data.</text>
</comment>
<dbReference type="RefSeq" id="WP_203626163.1">
    <property type="nucleotide sequence ID" value="NZ_BOLQ01000002.1"/>
</dbReference>
<dbReference type="InterPro" id="IPR010317">
    <property type="entry name" value="WxLIP_PGBD"/>
</dbReference>
<sequence>MRKQLWGWALALVLGLVALAPGQATQAASQTETTDFEVQPVLPDAQTNMNLNYFDLVYEKATTHTIQMRVQNFSDKNITVKSDLRNAYTQIGGGIDFTPNTKDLDRSLKHPFTTLAKLAAGDDTIKLAPKQMKVISATIKMPTSDYKGLIYGDWHFIEHVDKGATSSNAVGSNYAYSVGVVLRGHDDAIFPDLKYDMTEAILYQKHPALGITLRNTAAMAMSKVSVDAAISGPDGAVRSYQATNLMIAPNSKVVFPVSWSYDTMKPGTYQIKVTVKGVNTQNRFPVSWTFKKQMKVTSAAAETVNKQAIRKPVNHWLYASIGTGVALLLSLGALGWAIKLRPRG</sequence>
<dbReference type="InterPro" id="IPR021759">
    <property type="entry name" value="WxLIP_HBD"/>
</dbReference>
<proteinExistence type="predicted"/>
<gene>
    <name evidence="5" type="ORF">ACFQ4P_03020</name>
</gene>
<feature type="signal peptide" evidence="2">
    <location>
        <begin position="1"/>
        <end position="20"/>
    </location>
</feature>
<feature type="domain" description="WxL Interacting Protein peptidoglycan binding" evidence="3">
    <location>
        <begin position="36"/>
        <end position="157"/>
    </location>
</feature>
<keyword evidence="1" id="KW-0812">Transmembrane</keyword>
<evidence type="ECO:0000256" key="1">
    <source>
        <dbReference type="SAM" id="Phobius"/>
    </source>
</evidence>
<feature type="transmembrane region" description="Helical" evidence="1">
    <location>
        <begin position="316"/>
        <end position="338"/>
    </location>
</feature>
<keyword evidence="6" id="KW-1185">Reference proteome</keyword>
<feature type="domain" description="WxL Interacting Protein host binding" evidence="4">
    <location>
        <begin position="168"/>
        <end position="306"/>
    </location>
</feature>
<name>A0ABW4CFB6_9LACO</name>
<evidence type="ECO:0000256" key="2">
    <source>
        <dbReference type="SAM" id="SignalP"/>
    </source>
</evidence>
<feature type="chain" id="PRO_5045811646" evidence="2">
    <location>
        <begin position="21"/>
        <end position="344"/>
    </location>
</feature>